<protein>
    <submittedName>
        <fullName evidence="3">Uncharacterized protein</fullName>
    </submittedName>
</protein>
<keyword evidence="2" id="KW-1133">Transmembrane helix</keyword>
<keyword evidence="4" id="KW-1185">Reference proteome</keyword>
<accession>A0A1Y2GZC2</accession>
<evidence type="ECO:0000313" key="4">
    <source>
        <dbReference type="Proteomes" id="UP000193648"/>
    </source>
</evidence>
<gene>
    <name evidence="3" type="ORF">BCR41DRAFT_347506</name>
</gene>
<dbReference type="Proteomes" id="UP000193648">
    <property type="component" value="Unassembled WGS sequence"/>
</dbReference>
<evidence type="ECO:0000313" key="3">
    <source>
        <dbReference type="EMBL" id="ORZ27144.1"/>
    </source>
</evidence>
<dbReference type="OrthoDB" id="341353at2759"/>
<dbReference type="EMBL" id="MCFF01000005">
    <property type="protein sequence ID" value="ORZ27144.1"/>
    <property type="molecule type" value="Genomic_DNA"/>
</dbReference>
<reference evidence="3 4" key="1">
    <citation type="submission" date="2016-07" db="EMBL/GenBank/DDBJ databases">
        <title>Pervasive Adenine N6-methylation of Active Genes in Fungi.</title>
        <authorList>
            <consortium name="DOE Joint Genome Institute"/>
            <person name="Mondo S.J."/>
            <person name="Dannebaum R.O."/>
            <person name="Kuo R.C."/>
            <person name="Labutti K."/>
            <person name="Haridas S."/>
            <person name="Kuo A."/>
            <person name="Salamov A."/>
            <person name="Ahrendt S.R."/>
            <person name="Lipzen A."/>
            <person name="Sullivan W."/>
            <person name="Andreopoulos W.B."/>
            <person name="Clum A."/>
            <person name="Lindquist E."/>
            <person name="Daum C."/>
            <person name="Ramamoorthy G.K."/>
            <person name="Gryganskyi A."/>
            <person name="Culley D."/>
            <person name="Magnuson J.K."/>
            <person name="James T.Y."/>
            <person name="O'Malley M.A."/>
            <person name="Stajich J.E."/>
            <person name="Spatafora J.W."/>
            <person name="Visel A."/>
            <person name="Grigoriev I.V."/>
        </authorList>
    </citation>
    <scope>NUCLEOTIDE SEQUENCE [LARGE SCALE GENOMIC DNA]</scope>
    <source>
        <strain evidence="3 4">NRRL 3116</strain>
    </source>
</reference>
<name>A0A1Y2GZC2_9FUNG</name>
<organism evidence="3 4">
    <name type="scientific">Lobosporangium transversale</name>
    <dbReference type="NCBI Taxonomy" id="64571"/>
    <lineage>
        <taxon>Eukaryota</taxon>
        <taxon>Fungi</taxon>
        <taxon>Fungi incertae sedis</taxon>
        <taxon>Mucoromycota</taxon>
        <taxon>Mortierellomycotina</taxon>
        <taxon>Mortierellomycetes</taxon>
        <taxon>Mortierellales</taxon>
        <taxon>Mortierellaceae</taxon>
        <taxon>Lobosporangium</taxon>
    </lineage>
</organism>
<evidence type="ECO:0000256" key="1">
    <source>
        <dbReference type="SAM" id="MobiDB-lite"/>
    </source>
</evidence>
<keyword evidence="2" id="KW-0812">Transmembrane</keyword>
<dbReference type="InParanoid" id="A0A1Y2GZC2"/>
<dbReference type="RefSeq" id="XP_021884891.1">
    <property type="nucleotide sequence ID" value="XM_022023106.1"/>
</dbReference>
<feature type="compositionally biased region" description="Acidic residues" evidence="1">
    <location>
        <begin position="315"/>
        <end position="326"/>
    </location>
</feature>
<comment type="caution">
    <text evidence="3">The sequence shown here is derived from an EMBL/GenBank/DDBJ whole genome shotgun (WGS) entry which is preliminary data.</text>
</comment>
<feature type="transmembrane region" description="Helical" evidence="2">
    <location>
        <begin position="164"/>
        <end position="184"/>
    </location>
</feature>
<sequence length="524" mass="57996">MADIHELIEATTEAYPEQTAGISRIPGSPTAHAICPITSLVSSLTAPATPSLCPIILASTNTPSQDHSVFSSPSIAVTTHSYVSNHNVPSPSSSPVALSTSSYPFLLTQLFSRHEPLSLYNFDVNPNTSAFVPTLLAATLFQVTGFYLFRYFSPRLTEQDRKSLRGLSWGLTLFSSIVLFTGTFASLSNLEWGFITLVVHIYWFRKFIQQQIRYYRERQQAKLKEAVQRIEPELQSAHVASSCRLKNEFPTDGLVIKDNLSAEQEKANDISEMNATVFDVVEGNHHGSRRPSSRASSRMPSFEHDMMSPPYEALNDSEADTDADSDEAGIDTSITTTTANTFNIPSIITVEAPVKTMQQLLEECEQEDISTYALSFQGALGKGNKTFSAMAMKRLMSSQGSGAVRLSRPSSMRDAKRRTALDAIRFEEEPNEMISSTKESLAQTQAQTQTQAQVQAQGPLALLNSQRQHQNEEQLDGDATVVLRRRPSRMSIVASRQTIREHQGQRGKQSFGTVRGVQHISFME</sequence>
<evidence type="ECO:0000256" key="2">
    <source>
        <dbReference type="SAM" id="Phobius"/>
    </source>
</evidence>
<feature type="transmembrane region" description="Helical" evidence="2">
    <location>
        <begin position="130"/>
        <end position="152"/>
    </location>
</feature>
<keyword evidence="2" id="KW-0472">Membrane</keyword>
<dbReference type="AlphaFoldDB" id="A0A1Y2GZC2"/>
<dbReference type="GeneID" id="33564950"/>
<proteinExistence type="predicted"/>
<feature type="region of interest" description="Disordered" evidence="1">
    <location>
        <begin position="283"/>
        <end position="326"/>
    </location>
</feature>